<proteinExistence type="predicted"/>
<dbReference type="InParanoid" id="F0XAL4"/>
<dbReference type="HOGENOM" id="CLU_013122_0_0_1"/>
<feature type="region of interest" description="Disordered" evidence="1">
    <location>
        <begin position="75"/>
        <end position="115"/>
    </location>
</feature>
<organism evidence="3">
    <name type="scientific">Grosmannia clavigera (strain kw1407 / UAMH 11150)</name>
    <name type="common">Blue stain fungus</name>
    <name type="synonym">Graphiocladiella clavigera</name>
    <dbReference type="NCBI Taxonomy" id="655863"/>
    <lineage>
        <taxon>Eukaryota</taxon>
        <taxon>Fungi</taxon>
        <taxon>Dikarya</taxon>
        <taxon>Ascomycota</taxon>
        <taxon>Pezizomycotina</taxon>
        <taxon>Sordariomycetes</taxon>
        <taxon>Sordariomycetidae</taxon>
        <taxon>Ophiostomatales</taxon>
        <taxon>Ophiostomataceae</taxon>
        <taxon>Leptographium</taxon>
    </lineage>
</organism>
<dbReference type="eggNOG" id="ENOG502S27H">
    <property type="taxonomic scope" value="Eukaryota"/>
</dbReference>
<name>F0XAL4_GROCL</name>
<evidence type="ECO:0000256" key="1">
    <source>
        <dbReference type="SAM" id="MobiDB-lite"/>
    </source>
</evidence>
<keyword evidence="3" id="KW-1185">Reference proteome</keyword>
<accession>F0XAL4</accession>
<evidence type="ECO:0000313" key="3">
    <source>
        <dbReference type="Proteomes" id="UP000007796"/>
    </source>
</evidence>
<protein>
    <submittedName>
        <fullName evidence="2">Uncharacterized protein</fullName>
    </submittedName>
</protein>
<reference evidence="2 3" key="1">
    <citation type="journal article" date="2011" name="Proc. Natl. Acad. Sci. U.S.A.">
        <title>Genome and transcriptome analyses of the mountain pine beetle-fungal symbiont Grosmannia clavigera, a lodgepole pine pathogen.</title>
        <authorList>
            <person name="DiGuistini S."/>
            <person name="Wang Y."/>
            <person name="Liao N.Y."/>
            <person name="Taylor G."/>
            <person name="Tanguay P."/>
            <person name="Feau N."/>
            <person name="Henrissat B."/>
            <person name="Chan S.K."/>
            <person name="Hesse-Orce U."/>
            <person name="Alamouti S.M."/>
            <person name="Tsui C.K.M."/>
            <person name="Docking R.T."/>
            <person name="Levasseur A."/>
            <person name="Haridas S."/>
            <person name="Robertson G."/>
            <person name="Birol I."/>
            <person name="Holt R.A."/>
            <person name="Marra M.A."/>
            <person name="Hamelin R.C."/>
            <person name="Hirst M."/>
            <person name="Jones S.J.M."/>
            <person name="Bohlmann J."/>
            <person name="Breuil C."/>
        </authorList>
    </citation>
    <scope>NUCLEOTIDE SEQUENCE [LARGE SCALE GENOMIC DNA]</scope>
    <source>
        <strain evidence="3">kw1407 / UAMH 11150</strain>
    </source>
</reference>
<feature type="region of interest" description="Disordered" evidence="1">
    <location>
        <begin position="168"/>
        <end position="192"/>
    </location>
</feature>
<sequence length="925" mass="100837">MDAQAALETLYLTCHRRDDSDVLPPHSLRDTVATAQPWTTTRCHRLLRPLISHLAALLKEEVRITAQRRDMAAEGRSLELERLTDPSKQSPLSEPGTGSKRVRYTYSSRRRRHQQPTMTFTAIEDTFKPAPSTQHRQQLAGRYVSPGEIVVPTPVLCRATKQKRAFSLPSSPLGSRTCTKTTSERGSLPTSPSRCGIPVYRGHCNGAFNNGGSINTSSNPAMKDDWARLCSATLGKRFQLYESIFRAIEALLRATSAGPTVTTAKKQKPKPRSLLEMCLRTVPQYVAACEAEERQEAVQSGTTPPASSQISFEVYADLESLGHGADGWQHLRTVVRSHAISLVAAACADGLLHSAFVRILIRLLMLLGAHTEAESLLVAFVWRSGSYPMPLEGAESVFSRAPGSLEPLRILVEYAEETGRWSCLFQQLDGLLQSGRLPPAWLSTLAFSGIWERIVQISSSCNISTGEGQSSRSFAETAIARLIHCQPGDDLDVPIARPSSLQPLSSTSSSSYHTLASVLGSLAAVAILQREAVADVEDGPAEHDVPSLRRLAIIVETCLASDPAGKKKRRVRRSLNNQMSETRKRFLLGLARFLSSFGANMTNMTESCDRAASWCEEISLRSGPEQRRQLYDATITLVASVAQSCGRGAAATTDAKPARVYLAQLCSSVTGRLGSCFSPLNARDVSAKRMHADGAFLLASRTNDLRDLAFAESLGVAKAQRRPQRCGLDDSFDSVETSPEAVVSAPPAAVSPTALFAGYRWEEGISEWVIASPEPERRTLVTRSRSPALASLSNVSVEDADHVTPRKAPRLRDMTTPESAASDQHVHRAKRLRLGRKSWAGELSRSSRAKSWSIASLVSDGDDDTSDDRDGFDEISIEIQRGPLFRVDSIAPTPVGLGLGKRKRALARSSLRLNTDDASDDELCM</sequence>
<dbReference type="AlphaFoldDB" id="F0XAL4"/>
<dbReference type="Proteomes" id="UP000007796">
    <property type="component" value="Unassembled WGS sequence"/>
</dbReference>
<dbReference type="OrthoDB" id="4159838at2759"/>
<dbReference type="EMBL" id="GL629735">
    <property type="protein sequence ID" value="EFX06099.1"/>
    <property type="molecule type" value="Genomic_DNA"/>
</dbReference>
<gene>
    <name evidence="2" type="ORF">CMQ_4168</name>
</gene>
<feature type="compositionally biased region" description="Basic and acidic residues" evidence="1">
    <location>
        <begin position="75"/>
        <end position="85"/>
    </location>
</feature>
<dbReference type="RefSeq" id="XP_014175581.1">
    <property type="nucleotide sequence ID" value="XM_014320106.1"/>
</dbReference>
<dbReference type="GeneID" id="25977349"/>
<evidence type="ECO:0000313" key="2">
    <source>
        <dbReference type="EMBL" id="EFX06099.1"/>
    </source>
</evidence>
<feature type="compositionally biased region" description="Basic residues" evidence="1">
    <location>
        <begin position="100"/>
        <end position="114"/>
    </location>
</feature>